<dbReference type="InterPro" id="IPR009081">
    <property type="entry name" value="PP-bd_ACP"/>
</dbReference>
<feature type="compositionally biased region" description="Low complexity" evidence="2">
    <location>
        <begin position="93"/>
        <end position="107"/>
    </location>
</feature>
<sequence length="700" mass="71364">MPPERTSDAVERLRHIVATVLELDLAEIPADASFQQDLNLDSLEKVEIAARIERSFGLALADEEFAAVDSVLDAAGLLATGRPSGAGALLGAERAAGTEKASGTESASGGGSPSGGGGPSGEGGPSGGGSPSGTDSSPATGVSRAPAPAGEQLPGADRVPDANPVPDAAPVPAAEGRPGTSPSPTTPQAPPAPTDLVQRLVGRHLGAGHGDRTAYTDPALGDVGYRELYEAARGYAGALAGLGVAPGTRAVVVAEDSVATVAAVLGLWWHGCVPVPVSPLLGADERERIAADCAAGVLHLDSAPAQPDSAPAQAAGGRVLLTGEEVRAGLRGGGPTSARRPGLAGEPAVHRADRAALIQYTSGSTGEPKGVQHSAAGITAMLDSFGAQLALRAEDIVLSTARMSFGYGFGSSVLCALDAGARTVLIGGAVDPRAVTAALRRHRPTVLCSVPRLYAALLDSLRPGEEAVAALRLCLTAGENCPAELYLRIQDTFGAPVLNCLGATELMHVVVATPPDRPMPGRAGMPVPGVVATVRDEAGRPVPDGTEGRLHIAGPTVSLGYLNRPEADRVTFADGGAYTGDLVRRDPDGGLTHLCRVDDVLNLGGYKVPPAEIEAVMREVDGVRDCAVVAARDADGLESAVAFLVPERAGDHEAVRRAVRSRIRSGLASYKRPARLEFVEALPTTTTGKVAAHRLREQAK</sequence>
<dbReference type="Gene3D" id="1.10.1200.10">
    <property type="entry name" value="ACP-like"/>
    <property type="match status" value="1"/>
</dbReference>
<feature type="compositionally biased region" description="Low complexity" evidence="2">
    <location>
        <begin position="132"/>
        <end position="141"/>
    </location>
</feature>
<dbReference type="Pfam" id="PF00550">
    <property type="entry name" value="PP-binding"/>
    <property type="match status" value="1"/>
</dbReference>
<dbReference type="InterPro" id="IPR000873">
    <property type="entry name" value="AMP-dep_synth/lig_dom"/>
</dbReference>
<dbReference type="Proteomes" id="UP000031523">
    <property type="component" value="Chromosome"/>
</dbReference>
<dbReference type="InterPro" id="IPR020845">
    <property type="entry name" value="AMP-binding_CS"/>
</dbReference>
<evidence type="ECO:0000256" key="1">
    <source>
        <dbReference type="ARBA" id="ARBA00022598"/>
    </source>
</evidence>
<dbReference type="InterPro" id="IPR025110">
    <property type="entry name" value="AMP-bd_C"/>
</dbReference>
<gene>
    <name evidence="4" type="ORF">SLNWT_4914</name>
</gene>
<evidence type="ECO:0000313" key="5">
    <source>
        <dbReference type="Proteomes" id="UP000031523"/>
    </source>
</evidence>
<evidence type="ECO:0000259" key="3">
    <source>
        <dbReference type="PROSITE" id="PS50075"/>
    </source>
</evidence>
<feature type="compositionally biased region" description="Low complexity" evidence="2">
    <location>
        <begin position="161"/>
        <end position="183"/>
    </location>
</feature>
<dbReference type="PROSITE" id="PS50075">
    <property type="entry name" value="CARRIER"/>
    <property type="match status" value="1"/>
</dbReference>
<dbReference type="InterPro" id="IPR045851">
    <property type="entry name" value="AMP-bd_C_sf"/>
</dbReference>
<dbReference type="InterPro" id="IPR042099">
    <property type="entry name" value="ANL_N_sf"/>
</dbReference>
<dbReference type="SUPFAM" id="SSF56801">
    <property type="entry name" value="Acetyl-CoA synthetase-like"/>
    <property type="match status" value="1"/>
</dbReference>
<organism evidence="4 5">
    <name type="scientific">Streptomyces albus (strain ATCC 21838 / DSM 41398 / FERM P-419 / JCM 4703 / NBRC 107858)</name>
    <dbReference type="NCBI Taxonomy" id="1081613"/>
    <lineage>
        <taxon>Bacteria</taxon>
        <taxon>Bacillati</taxon>
        <taxon>Actinomycetota</taxon>
        <taxon>Actinomycetes</taxon>
        <taxon>Kitasatosporales</taxon>
        <taxon>Streptomycetaceae</taxon>
        <taxon>Streptomyces</taxon>
    </lineage>
</organism>
<keyword evidence="1 4" id="KW-0436">Ligase</keyword>
<dbReference type="EMBL" id="CP010519">
    <property type="protein sequence ID" value="AJE85290.1"/>
    <property type="molecule type" value="Genomic_DNA"/>
</dbReference>
<dbReference type="PANTHER" id="PTHR43352:SF1">
    <property type="entry name" value="ANTHRANILATE--COA LIGASE"/>
    <property type="match status" value="1"/>
</dbReference>
<dbReference type="Pfam" id="PF13193">
    <property type="entry name" value="AMP-binding_C"/>
    <property type="match status" value="1"/>
</dbReference>
<dbReference type="InterPro" id="IPR036736">
    <property type="entry name" value="ACP-like_sf"/>
</dbReference>
<proteinExistence type="predicted"/>
<evidence type="ECO:0000256" key="2">
    <source>
        <dbReference type="SAM" id="MobiDB-lite"/>
    </source>
</evidence>
<dbReference type="Gene3D" id="3.40.50.12780">
    <property type="entry name" value="N-terminal domain of ligase-like"/>
    <property type="match status" value="1"/>
</dbReference>
<dbReference type="PANTHER" id="PTHR43352">
    <property type="entry name" value="ACETYL-COA SYNTHETASE"/>
    <property type="match status" value="1"/>
</dbReference>
<dbReference type="GO" id="GO:0044550">
    <property type="term" value="P:secondary metabolite biosynthetic process"/>
    <property type="evidence" value="ECO:0007669"/>
    <property type="project" value="TreeGrafter"/>
</dbReference>
<dbReference type="Gene3D" id="3.30.300.30">
    <property type="match status" value="1"/>
</dbReference>
<feature type="compositionally biased region" description="Gly residues" evidence="2">
    <location>
        <begin position="108"/>
        <end position="131"/>
    </location>
</feature>
<feature type="compositionally biased region" description="Pro residues" evidence="2">
    <location>
        <begin position="184"/>
        <end position="193"/>
    </location>
</feature>
<dbReference type="SUPFAM" id="SSF47336">
    <property type="entry name" value="ACP-like"/>
    <property type="match status" value="1"/>
</dbReference>
<protein>
    <submittedName>
        <fullName evidence="4">O-succinylbenzoate-CoA ligase</fullName>
    </submittedName>
</protein>
<reference evidence="4 5" key="1">
    <citation type="submission" date="2015-01" db="EMBL/GenBank/DDBJ databases">
        <title>Enhanced salinomycin production by adjusting the supply of polyketide extender units in Streptomyce albus DSM 41398.</title>
        <authorList>
            <person name="Lu C."/>
        </authorList>
    </citation>
    <scope>NUCLEOTIDE SEQUENCE [LARGE SCALE GENOMIC DNA]</scope>
    <source>
        <strain evidence="5">ATCC 21838 / DSM 41398 / FERM P-419 / JCM 4703 / NBRC 107858</strain>
    </source>
</reference>
<dbReference type="Pfam" id="PF00501">
    <property type="entry name" value="AMP-binding"/>
    <property type="match status" value="1"/>
</dbReference>
<accession>A0A0B5F140</accession>
<dbReference type="PROSITE" id="PS00455">
    <property type="entry name" value="AMP_BINDING"/>
    <property type="match status" value="1"/>
</dbReference>
<keyword evidence="5" id="KW-1185">Reference proteome</keyword>
<name>A0A0B5F140_STRA4</name>
<feature type="domain" description="Carrier" evidence="3">
    <location>
        <begin position="4"/>
        <end position="82"/>
    </location>
</feature>
<evidence type="ECO:0000313" key="4">
    <source>
        <dbReference type="EMBL" id="AJE85290.1"/>
    </source>
</evidence>
<feature type="region of interest" description="Disordered" evidence="2">
    <location>
        <begin position="93"/>
        <end position="194"/>
    </location>
</feature>
<dbReference type="AlphaFoldDB" id="A0A0B5F140"/>
<dbReference type="GO" id="GO:0016878">
    <property type="term" value="F:acid-thiol ligase activity"/>
    <property type="evidence" value="ECO:0007669"/>
    <property type="project" value="TreeGrafter"/>
</dbReference>
<dbReference type="KEGG" id="sals:SLNWT_4914"/>